<evidence type="ECO:0000313" key="2">
    <source>
        <dbReference type="EMBL" id="PBK83773.1"/>
    </source>
</evidence>
<feature type="compositionally biased region" description="Low complexity" evidence="1">
    <location>
        <begin position="104"/>
        <end position="131"/>
    </location>
</feature>
<feature type="compositionally biased region" description="Low complexity" evidence="1">
    <location>
        <begin position="80"/>
        <end position="96"/>
    </location>
</feature>
<organism evidence="2 3">
    <name type="scientific">Armillaria gallica</name>
    <name type="common">Bulbous honey fungus</name>
    <name type="synonym">Armillaria bulbosa</name>
    <dbReference type="NCBI Taxonomy" id="47427"/>
    <lineage>
        <taxon>Eukaryota</taxon>
        <taxon>Fungi</taxon>
        <taxon>Dikarya</taxon>
        <taxon>Basidiomycota</taxon>
        <taxon>Agaricomycotina</taxon>
        <taxon>Agaricomycetes</taxon>
        <taxon>Agaricomycetidae</taxon>
        <taxon>Agaricales</taxon>
        <taxon>Marasmiineae</taxon>
        <taxon>Physalacriaceae</taxon>
        <taxon>Armillaria</taxon>
    </lineage>
</organism>
<evidence type="ECO:0000313" key="3">
    <source>
        <dbReference type="Proteomes" id="UP000217790"/>
    </source>
</evidence>
<keyword evidence="3" id="KW-1185">Reference proteome</keyword>
<dbReference type="InParanoid" id="A0A2H3D624"/>
<accession>A0A2H3D624</accession>
<dbReference type="EMBL" id="KZ293703">
    <property type="protein sequence ID" value="PBK83773.1"/>
    <property type="molecule type" value="Genomic_DNA"/>
</dbReference>
<name>A0A2H3D624_ARMGA</name>
<evidence type="ECO:0000256" key="1">
    <source>
        <dbReference type="SAM" id="MobiDB-lite"/>
    </source>
</evidence>
<feature type="region of interest" description="Disordered" evidence="1">
    <location>
        <begin position="73"/>
        <end position="144"/>
    </location>
</feature>
<sequence length="144" mass="14314">MTDPVISSKPLSSSQSLLTNFGFTTSSTIVTASPASDVVSSTSISLVTVAASSNITPLATGVVSGITTSQVIDADSPNWDVSSTSTDHVSDTTDSWSDSDSDADSVTSDYVSTPLGPATSSSAAGSSATAGETPPHAPHQATCI</sequence>
<proteinExistence type="predicted"/>
<protein>
    <submittedName>
        <fullName evidence="2">Uncharacterized protein</fullName>
    </submittedName>
</protein>
<dbReference type="AlphaFoldDB" id="A0A2H3D624"/>
<dbReference type="Proteomes" id="UP000217790">
    <property type="component" value="Unassembled WGS sequence"/>
</dbReference>
<gene>
    <name evidence="2" type="ORF">ARMGADRAFT_1089009</name>
</gene>
<reference evidence="3" key="1">
    <citation type="journal article" date="2017" name="Nat. Ecol. Evol.">
        <title>Genome expansion and lineage-specific genetic innovations in the forest pathogenic fungi Armillaria.</title>
        <authorList>
            <person name="Sipos G."/>
            <person name="Prasanna A.N."/>
            <person name="Walter M.C."/>
            <person name="O'Connor E."/>
            <person name="Balint B."/>
            <person name="Krizsan K."/>
            <person name="Kiss B."/>
            <person name="Hess J."/>
            <person name="Varga T."/>
            <person name="Slot J."/>
            <person name="Riley R."/>
            <person name="Boka B."/>
            <person name="Rigling D."/>
            <person name="Barry K."/>
            <person name="Lee J."/>
            <person name="Mihaltcheva S."/>
            <person name="LaButti K."/>
            <person name="Lipzen A."/>
            <person name="Waldron R."/>
            <person name="Moloney N.M."/>
            <person name="Sperisen C."/>
            <person name="Kredics L."/>
            <person name="Vagvoelgyi C."/>
            <person name="Patrignani A."/>
            <person name="Fitzpatrick D."/>
            <person name="Nagy I."/>
            <person name="Doyle S."/>
            <person name="Anderson J.B."/>
            <person name="Grigoriev I.V."/>
            <person name="Gueldener U."/>
            <person name="Muensterkoetter M."/>
            <person name="Nagy L.G."/>
        </authorList>
    </citation>
    <scope>NUCLEOTIDE SEQUENCE [LARGE SCALE GENOMIC DNA]</scope>
    <source>
        <strain evidence="3">Ar21-2</strain>
    </source>
</reference>